<evidence type="ECO:0000313" key="4">
    <source>
        <dbReference type="EMBL" id="CCG08771.1"/>
    </source>
</evidence>
<dbReference type="eggNOG" id="COG3315">
    <property type="taxonomic scope" value="Bacteria"/>
</dbReference>
<dbReference type="AlphaFoldDB" id="H6SLA6"/>
<keyword evidence="1 4" id="KW-0489">Methyltransferase</keyword>
<sequence>MPRLGGRRRGGASLLGRPIISEGRPGRQPSPDPSFPGGHRPTGRKDHTREIPMTTTSSLLSGVPETMLWTLHNRATEAGRPDGILRDEMARQIYRSLDYDFERSFGKAEPSHGVRSVVFDAEVRAFLAHHPDGVIVNLGEGLETQRFRVAGERALWLSVDVPEAIAIRERFITPDEQHHHVALSVMDRQWFDAVPSGRAVFITAQGLLMYFTPEDVAALLRDMAARFPGAWFMFDHIPRWFSERTLRGYQKTPHYTAPPMPWGINRDEVTPTLRAWLPDLADLVTVPFRWPRGGMRWFLGTMEAIPLLRRYGAGMTKIRFGGGDA</sequence>
<dbReference type="GO" id="GO:0032259">
    <property type="term" value="P:methylation"/>
    <property type="evidence" value="ECO:0007669"/>
    <property type="project" value="UniProtKB-KW"/>
</dbReference>
<dbReference type="GO" id="GO:0008168">
    <property type="term" value="F:methyltransferase activity"/>
    <property type="evidence" value="ECO:0007669"/>
    <property type="project" value="UniProtKB-KW"/>
</dbReference>
<keyword evidence="2 4" id="KW-0808">Transferase</keyword>
<dbReference type="PANTHER" id="PTHR43619">
    <property type="entry name" value="S-ADENOSYL-L-METHIONINE-DEPENDENT METHYLTRANSFERASE YKTD-RELATED"/>
    <property type="match status" value="1"/>
</dbReference>
<dbReference type="Proteomes" id="UP000033220">
    <property type="component" value="Chromosome DSM 122"/>
</dbReference>
<protein>
    <submittedName>
        <fullName evidence="4">Putative O-methyltransferase</fullName>
    </submittedName>
</protein>
<evidence type="ECO:0000313" key="5">
    <source>
        <dbReference type="Proteomes" id="UP000033220"/>
    </source>
</evidence>
<dbReference type="HOGENOM" id="CLU_069348_1_0_5"/>
<dbReference type="KEGG" id="rpm:RSPPHO_02145"/>
<dbReference type="SUPFAM" id="SSF53335">
    <property type="entry name" value="S-adenosyl-L-methionine-dependent methyltransferases"/>
    <property type="match status" value="1"/>
</dbReference>
<keyword evidence="5" id="KW-1185">Reference proteome</keyword>
<name>H6SLA6_PARPM</name>
<feature type="compositionally biased region" description="Basic residues" evidence="3">
    <location>
        <begin position="1"/>
        <end position="10"/>
    </location>
</feature>
<evidence type="ECO:0000256" key="2">
    <source>
        <dbReference type="ARBA" id="ARBA00022679"/>
    </source>
</evidence>
<organism evidence="4 5">
    <name type="scientific">Pararhodospirillum photometricum DSM 122</name>
    <dbReference type="NCBI Taxonomy" id="1150469"/>
    <lineage>
        <taxon>Bacteria</taxon>
        <taxon>Pseudomonadati</taxon>
        <taxon>Pseudomonadota</taxon>
        <taxon>Alphaproteobacteria</taxon>
        <taxon>Rhodospirillales</taxon>
        <taxon>Rhodospirillaceae</taxon>
        <taxon>Pararhodospirillum</taxon>
    </lineage>
</organism>
<dbReference type="Pfam" id="PF04072">
    <property type="entry name" value="LCM"/>
    <property type="match status" value="1"/>
</dbReference>
<evidence type="ECO:0000256" key="1">
    <source>
        <dbReference type="ARBA" id="ARBA00022603"/>
    </source>
</evidence>
<dbReference type="PANTHER" id="PTHR43619:SF2">
    <property type="entry name" value="S-ADENOSYL-L-METHIONINE-DEPENDENT METHYLTRANSFERASES SUPERFAMILY PROTEIN"/>
    <property type="match status" value="1"/>
</dbReference>
<dbReference type="PATRIC" id="fig|1150469.3.peg.2412"/>
<proteinExistence type="predicted"/>
<dbReference type="Gene3D" id="3.40.50.150">
    <property type="entry name" value="Vaccinia Virus protein VP39"/>
    <property type="match status" value="1"/>
</dbReference>
<accession>H6SLA6</accession>
<feature type="region of interest" description="Disordered" evidence="3">
    <location>
        <begin position="1"/>
        <end position="51"/>
    </location>
</feature>
<evidence type="ECO:0000256" key="3">
    <source>
        <dbReference type="SAM" id="MobiDB-lite"/>
    </source>
</evidence>
<dbReference type="STRING" id="1150469.RSPPHO_02145"/>
<reference evidence="4 5" key="1">
    <citation type="submission" date="2012-02" db="EMBL/GenBank/DDBJ databases">
        <title>Shotgun genome sequence of Phaeospirillum photometricum DSM 122.</title>
        <authorList>
            <person name="Duquesne K."/>
            <person name="Sturgis J."/>
        </authorList>
    </citation>
    <scope>NUCLEOTIDE SEQUENCE [LARGE SCALE GENOMIC DNA]</scope>
    <source>
        <strain evidence="5">DSM122</strain>
    </source>
</reference>
<gene>
    <name evidence="4" type="ORF">RSPPHO_02145</name>
</gene>
<dbReference type="EMBL" id="HE663493">
    <property type="protein sequence ID" value="CCG08771.1"/>
    <property type="molecule type" value="Genomic_DNA"/>
</dbReference>
<dbReference type="InterPro" id="IPR029063">
    <property type="entry name" value="SAM-dependent_MTases_sf"/>
</dbReference>
<dbReference type="InterPro" id="IPR007213">
    <property type="entry name" value="Ppm1/Ppm2/Tcmp"/>
</dbReference>